<keyword evidence="2" id="KW-1185">Reference proteome</keyword>
<dbReference type="RefSeq" id="XP_025361826.1">
    <property type="nucleotide sequence ID" value="XM_025503842.1"/>
</dbReference>
<protein>
    <submittedName>
        <fullName evidence="1">Uncharacterized protein</fullName>
    </submittedName>
</protein>
<dbReference type="Proteomes" id="UP000245884">
    <property type="component" value="Unassembled WGS sequence"/>
</dbReference>
<dbReference type="AlphaFoldDB" id="A0A316UQG6"/>
<proteinExistence type="predicted"/>
<sequence>MAHLQGVPTHSSCSSRWPCLMWRRSTRQAHHLPDVLSLNLPRRLQSLSPPYQYKRKRFGHIGASSRFCSSKIHRRRACWGEPIRERKAVKPLLVHRGEAGVTRRSRRDPPASSPTFNKMAAMFTDITMAYCKRTLELQKTVMKARSLGHNIPAGRQWYSRVTNRFTKESAEVSSGKFRTQNELLRLKPWIRHCAL</sequence>
<reference evidence="1 2" key="1">
    <citation type="journal article" date="2018" name="Mol. Biol. Evol.">
        <title>Broad Genomic Sampling Reveals a Smut Pathogenic Ancestry of the Fungal Clade Ustilaginomycotina.</title>
        <authorList>
            <person name="Kijpornyongpan T."/>
            <person name="Mondo S.J."/>
            <person name="Barry K."/>
            <person name="Sandor L."/>
            <person name="Lee J."/>
            <person name="Lipzen A."/>
            <person name="Pangilinan J."/>
            <person name="LaButti K."/>
            <person name="Hainaut M."/>
            <person name="Henrissat B."/>
            <person name="Grigoriev I.V."/>
            <person name="Spatafora J.W."/>
            <person name="Aime M.C."/>
        </authorList>
    </citation>
    <scope>NUCLEOTIDE SEQUENCE [LARGE SCALE GENOMIC DNA]</scope>
    <source>
        <strain evidence="1 2">MCA 5214</strain>
    </source>
</reference>
<accession>A0A316UQG6</accession>
<dbReference type="EMBL" id="KZ819669">
    <property type="protein sequence ID" value="PWN27214.1"/>
    <property type="molecule type" value="Genomic_DNA"/>
</dbReference>
<evidence type="ECO:0000313" key="2">
    <source>
        <dbReference type="Proteomes" id="UP000245884"/>
    </source>
</evidence>
<evidence type="ECO:0000313" key="1">
    <source>
        <dbReference type="EMBL" id="PWN27214.1"/>
    </source>
</evidence>
<gene>
    <name evidence="1" type="ORF">BDZ90DRAFT_188003</name>
</gene>
<organism evidence="1 2">
    <name type="scientific">Jaminaea rosea</name>
    <dbReference type="NCBI Taxonomy" id="1569628"/>
    <lineage>
        <taxon>Eukaryota</taxon>
        <taxon>Fungi</taxon>
        <taxon>Dikarya</taxon>
        <taxon>Basidiomycota</taxon>
        <taxon>Ustilaginomycotina</taxon>
        <taxon>Exobasidiomycetes</taxon>
        <taxon>Microstromatales</taxon>
        <taxon>Microstromatales incertae sedis</taxon>
        <taxon>Jaminaea</taxon>
    </lineage>
</organism>
<dbReference type="GeneID" id="37025665"/>
<name>A0A316UQG6_9BASI</name>